<evidence type="ECO:0000313" key="3">
    <source>
        <dbReference type="Proteomes" id="UP001319180"/>
    </source>
</evidence>
<name>A0AAP2D997_9BACT</name>
<reference evidence="2 3" key="1">
    <citation type="submission" date="2021-05" db="EMBL/GenBank/DDBJ databases">
        <title>A Polyphasic approach of four new species of the genus Ohtaekwangia: Ohtaekwangia histidinii sp. nov., Ohtaekwangia cretensis sp. nov., Ohtaekwangia indiensis sp. nov., Ohtaekwangia reichenbachii sp. nov. from diverse environment.</title>
        <authorList>
            <person name="Octaviana S."/>
        </authorList>
    </citation>
    <scope>NUCLEOTIDE SEQUENCE [LARGE SCALE GENOMIC DNA]</scope>
    <source>
        <strain evidence="2 3">PWU37</strain>
    </source>
</reference>
<evidence type="ECO:0000256" key="1">
    <source>
        <dbReference type="SAM" id="SignalP"/>
    </source>
</evidence>
<dbReference type="EMBL" id="JAHESC010000008">
    <property type="protein sequence ID" value="MBT1686445.1"/>
    <property type="molecule type" value="Genomic_DNA"/>
</dbReference>
<feature type="signal peptide" evidence="1">
    <location>
        <begin position="1"/>
        <end position="22"/>
    </location>
</feature>
<comment type="caution">
    <text evidence="2">The sequence shown here is derived from an EMBL/GenBank/DDBJ whole genome shotgun (WGS) entry which is preliminary data.</text>
</comment>
<gene>
    <name evidence="2" type="ORF">KK078_07765</name>
</gene>
<sequence length="391" mass="43971">MLRIPVTILALYASILSAFSQATDTARYEDRKLKVDEVNFVSSYYRQDGNNAAVTGGTGSEKLTDFATTIDVHLLKTDRKHRINSYNIELGIDTYTSASSDKIDPSTVSSASSADQRIYPSIAWSRINESKGSTIGANFSLSSEYDYFSVGGGINAFKDSKDRSRQVGIRLQTFQDAVTLIYPIEQRAGRKGGTEARNTYSATVSYSQIVNTRLQLLFLLDLAYQKGFLSLPFNRVYFSDNTAGIEHLPGARFKVPASVRLSYFLGDRIVVRAFYRYYQDDWGLRSNTAELETPVKITPFFSISPFYRYYNQSAIDYFAPYKQHASAEVHYTSDYDLSKFDSHLFGTGIRFNSADGILGIGKFNTVEIRYGHYTRQTGLVSNIISLHAKFK</sequence>
<protein>
    <submittedName>
        <fullName evidence="2">DUF3570 domain-containing protein</fullName>
    </submittedName>
</protein>
<dbReference type="InterPro" id="IPR021953">
    <property type="entry name" value="DUF3570"/>
</dbReference>
<dbReference type="Pfam" id="PF12094">
    <property type="entry name" value="DUF3570"/>
    <property type="match status" value="1"/>
</dbReference>
<keyword evidence="1" id="KW-0732">Signal</keyword>
<keyword evidence="3" id="KW-1185">Reference proteome</keyword>
<dbReference type="RefSeq" id="WP_254089682.1">
    <property type="nucleotide sequence ID" value="NZ_JAHESC010000008.1"/>
</dbReference>
<proteinExistence type="predicted"/>
<accession>A0AAP2D997</accession>
<dbReference type="AlphaFoldDB" id="A0AAP2D997"/>
<feature type="chain" id="PRO_5042817985" evidence="1">
    <location>
        <begin position="23"/>
        <end position="391"/>
    </location>
</feature>
<dbReference type="Proteomes" id="UP001319180">
    <property type="component" value="Unassembled WGS sequence"/>
</dbReference>
<organism evidence="2 3">
    <name type="scientific">Dawidia soli</name>
    <dbReference type="NCBI Taxonomy" id="2782352"/>
    <lineage>
        <taxon>Bacteria</taxon>
        <taxon>Pseudomonadati</taxon>
        <taxon>Bacteroidota</taxon>
        <taxon>Cytophagia</taxon>
        <taxon>Cytophagales</taxon>
        <taxon>Chryseotaleaceae</taxon>
        <taxon>Dawidia</taxon>
    </lineage>
</organism>
<evidence type="ECO:0000313" key="2">
    <source>
        <dbReference type="EMBL" id="MBT1686445.1"/>
    </source>
</evidence>